<protein>
    <submittedName>
        <fullName evidence="2">Uncharacterized protein</fullName>
    </submittedName>
</protein>
<dbReference type="EMBL" id="WOWK01000043">
    <property type="protein sequence ID" value="KAF0324562.1"/>
    <property type="molecule type" value="Genomic_DNA"/>
</dbReference>
<keyword evidence="1" id="KW-0732">Signal</keyword>
<accession>A0A8H3ZR49</accession>
<dbReference type="Proteomes" id="UP000434172">
    <property type="component" value="Unassembled WGS sequence"/>
</dbReference>
<keyword evidence="3" id="KW-1185">Reference proteome</keyword>
<gene>
    <name evidence="2" type="ORF">GQ607_008266</name>
</gene>
<comment type="caution">
    <text evidence="2">The sequence shown here is derived from an EMBL/GenBank/DDBJ whole genome shotgun (WGS) entry which is preliminary data.</text>
</comment>
<organism evidence="2 3">
    <name type="scientific">Colletotrichum asianum</name>
    <dbReference type="NCBI Taxonomy" id="702518"/>
    <lineage>
        <taxon>Eukaryota</taxon>
        <taxon>Fungi</taxon>
        <taxon>Dikarya</taxon>
        <taxon>Ascomycota</taxon>
        <taxon>Pezizomycotina</taxon>
        <taxon>Sordariomycetes</taxon>
        <taxon>Hypocreomycetidae</taxon>
        <taxon>Glomerellales</taxon>
        <taxon>Glomerellaceae</taxon>
        <taxon>Colletotrichum</taxon>
        <taxon>Colletotrichum gloeosporioides species complex</taxon>
    </lineage>
</organism>
<evidence type="ECO:0000256" key="1">
    <source>
        <dbReference type="SAM" id="SignalP"/>
    </source>
</evidence>
<evidence type="ECO:0000313" key="3">
    <source>
        <dbReference type="Proteomes" id="UP000434172"/>
    </source>
</evidence>
<feature type="chain" id="PRO_5034409628" evidence="1">
    <location>
        <begin position="17"/>
        <end position="125"/>
    </location>
</feature>
<name>A0A8H3ZR49_9PEZI</name>
<reference evidence="2 3" key="1">
    <citation type="submission" date="2019-12" db="EMBL/GenBank/DDBJ databases">
        <title>A genome sequence resource for the geographically widespread anthracnose pathogen Colletotrichum asianum.</title>
        <authorList>
            <person name="Meng Y."/>
        </authorList>
    </citation>
    <scope>NUCLEOTIDE SEQUENCE [LARGE SCALE GENOMIC DNA]</scope>
    <source>
        <strain evidence="2 3">ICMP 18580</strain>
    </source>
</reference>
<dbReference type="AlphaFoldDB" id="A0A8H3ZR49"/>
<sequence>MWRAFAALLVRRGILGTLLVKNFPAPWSSTRPSDRLQKVDSEPGGAEGTARLGRQSLVDWAVSITTVGQAVWYLGHLGTPNRLALPSRSCVFAYGQAFGPDVPKSWDLRVFDDMSWKLKMVEMLC</sequence>
<feature type="signal peptide" evidence="1">
    <location>
        <begin position="1"/>
        <end position="16"/>
    </location>
</feature>
<proteinExistence type="predicted"/>
<evidence type="ECO:0000313" key="2">
    <source>
        <dbReference type="EMBL" id="KAF0324562.1"/>
    </source>
</evidence>